<name>A0A371JPG1_9FLAO</name>
<reference evidence="2 3" key="1">
    <citation type="submission" date="2018-08" db="EMBL/GenBank/DDBJ databases">
        <title>Muricauda nanhaiensis sp. nov., isolated from seawater of the South China Sea.</title>
        <authorList>
            <person name="Dang Y."/>
        </authorList>
    </citation>
    <scope>NUCLEOTIDE SEQUENCE [LARGE SCALE GENOMIC DNA]</scope>
    <source>
        <strain evidence="2 3">SM1704</strain>
    </source>
</reference>
<accession>A0A371JPG1</accession>
<gene>
    <name evidence="2" type="ORF">DX873_08405</name>
</gene>
<dbReference type="Proteomes" id="UP000261828">
    <property type="component" value="Unassembled WGS sequence"/>
</dbReference>
<evidence type="ECO:0000313" key="2">
    <source>
        <dbReference type="EMBL" id="RDY59398.1"/>
    </source>
</evidence>
<feature type="transmembrane region" description="Helical" evidence="1">
    <location>
        <begin position="46"/>
        <end position="63"/>
    </location>
</feature>
<feature type="transmembrane region" description="Helical" evidence="1">
    <location>
        <begin position="200"/>
        <end position="222"/>
    </location>
</feature>
<proteinExistence type="predicted"/>
<feature type="transmembrane region" description="Helical" evidence="1">
    <location>
        <begin position="75"/>
        <end position="94"/>
    </location>
</feature>
<feature type="transmembrane region" description="Helical" evidence="1">
    <location>
        <begin position="9"/>
        <end position="26"/>
    </location>
</feature>
<feature type="transmembrane region" description="Helical" evidence="1">
    <location>
        <begin position="159"/>
        <end position="180"/>
    </location>
</feature>
<dbReference type="AlphaFoldDB" id="A0A371JPG1"/>
<protein>
    <submittedName>
        <fullName evidence="2">Uncharacterized protein</fullName>
    </submittedName>
</protein>
<keyword evidence="3" id="KW-1185">Reference proteome</keyword>
<keyword evidence="1" id="KW-1133">Transmembrane helix</keyword>
<feature type="transmembrane region" description="Helical" evidence="1">
    <location>
        <begin position="125"/>
        <end position="147"/>
    </location>
</feature>
<evidence type="ECO:0000256" key="1">
    <source>
        <dbReference type="SAM" id="Phobius"/>
    </source>
</evidence>
<keyword evidence="1" id="KW-0812">Transmembrane</keyword>
<comment type="caution">
    <text evidence="2">The sequence shown here is derived from an EMBL/GenBank/DDBJ whole genome shotgun (WGS) entry which is preliminary data.</text>
</comment>
<keyword evidence="1" id="KW-0472">Membrane</keyword>
<dbReference type="EMBL" id="QTJX01000002">
    <property type="protein sequence ID" value="RDY59398.1"/>
    <property type="molecule type" value="Genomic_DNA"/>
</dbReference>
<sequence length="225" mass="26327">MRRKFKDDGYFWGYLIIFLIALELGFKTMVHSRLFLQFPFFFAPGRFYNLLLYPTFLMFILSISQKRPLSNKWKWMLMAPLLGYALYQFGKLFFMSSETKLTILHSFYQDNRPGPFNYWSNLGTLLKTVIVPLLFLVPIAYYFLGFLRNSKSRPDKTLTLLLSTSILAYSLFTLTSNSIYRWLFGTTQISMIEWPVDIVFLSFMAALFCMVILLVNTGSSFFSTG</sequence>
<organism evidence="2 3">
    <name type="scientific">Flagellimonas nanhaiensis</name>
    <dbReference type="NCBI Taxonomy" id="2292706"/>
    <lineage>
        <taxon>Bacteria</taxon>
        <taxon>Pseudomonadati</taxon>
        <taxon>Bacteroidota</taxon>
        <taxon>Flavobacteriia</taxon>
        <taxon>Flavobacteriales</taxon>
        <taxon>Flavobacteriaceae</taxon>
        <taxon>Flagellimonas</taxon>
    </lineage>
</organism>
<evidence type="ECO:0000313" key="3">
    <source>
        <dbReference type="Proteomes" id="UP000261828"/>
    </source>
</evidence>